<feature type="transmembrane region" description="Helical" evidence="8">
    <location>
        <begin position="21"/>
        <end position="39"/>
    </location>
</feature>
<evidence type="ECO:0000256" key="5">
    <source>
        <dbReference type="ARBA" id="ARBA00023136"/>
    </source>
</evidence>
<dbReference type="PANTHER" id="PTHR22730">
    <property type="entry name" value="PROMININ PROM PROTEIN"/>
    <property type="match status" value="1"/>
</dbReference>
<feature type="transmembrane region" description="Helical" evidence="8">
    <location>
        <begin position="186"/>
        <end position="209"/>
    </location>
</feature>
<feature type="transmembrane region" description="Helical" evidence="8">
    <location>
        <begin position="136"/>
        <end position="165"/>
    </location>
</feature>
<organism evidence="9 10">
    <name type="scientific">Aquatica leii</name>
    <dbReference type="NCBI Taxonomy" id="1421715"/>
    <lineage>
        <taxon>Eukaryota</taxon>
        <taxon>Metazoa</taxon>
        <taxon>Ecdysozoa</taxon>
        <taxon>Arthropoda</taxon>
        <taxon>Hexapoda</taxon>
        <taxon>Insecta</taxon>
        <taxon>Pterygota</taxon>
        <taxon>Neoptera</taxon>
        <taxon>Endopterygota</taxon>
        <taxon>Coleoptera</taxon>
        <taxon>Polyphaga</taxon>
        <taxon>Elateriformia</taxon>
        <taxon>Elateroidea</taxon>
        <taxon>Lampyridae</taxon>
        <taxon>Luciolinae</taxon>
        <taxon>Aquatica</taxon>
    </lineage>
</organism>
<feature type="compositionally biased region" description="Basic residues" evidence="7">
    <location>
        <begin position="881"/>
        <end position="892"/>
    </location>
</feature>
<evidence type="ECO:0000256" key="7">
    <source>
        <dbReference type="SAM" id="MobiDB-lite"/>
    </source>
</evidence>
<keyword evidence="3 8" id="KW-0812">Transmembrane</keyword>
<keyword evidence="10" id="KW-1185">Reference proteome</keyword>
<feature type="transmembrane region" description="Helical" evidence="8">
    <location>
        <begin position="459"/>
        <end position="484"/>
    </location>
</feature>
<sequence length="962" mass="108004">MDRKRRKSSTVCLTRRRSFNAINFIFTSCVLIMAVQLASSNFTARINKISADLHKALGVALEHDGPNYTDLYENVTYHSVDLFNPKGMSGLYNITNMFMNVLISKEIYPEGFIKVVNGHLELGSFQEQWQTLLTHYAALISVLIILLIFGVLMPICGLCFCCCRCCGKCGARSKPFDKKGDLCRKICLASLLIIAGTLMLFGVVCAFVSNQHMQDGTNELSGNLKVAVKDADIFIDATENQINMLFSTNYKEFENLLFLTLDTCSSIVLDQLREYSNATALTEVVNIVNGLDGIKSNLTFMRGVTKYLRQQADDLRNGLEKVKTNLLHILMECESTLSPCSELYSNYIQQLHVEIDYNNLPDITKELDQLSSVLDSGIKDTVQQGQQAFDSIKDEINRTIGSEIPKVKRAVKQAGKEIAAGSSNVTATLTKVKSVLHDYVDSPLSDVDVILKKYSPYRYYIGLGVSCALLLITLCITLGLICGVCGKRPDAYSDDCCNKGAGSRFLMIAVGIMFMFAIVFVIVTVAHFFLGILSQRLVCDTLRDPDDNQVVKLVDDVLNLKQTIGLDVNISWVLNSCNQNYSAYNVFQLQGQYDLNEVVNYIDKFEINKTLNELTNQIHANTQIEILSPEAKQDLQDLVSSGIANINYDKFIDELTNNLTSADLNFLATKLDELVVIVQEKLPNNLELAKQLTKCARNLRRLQQDFIVPMTKKAKESIEVALNLKKSLNFGKDSFEEAINDLIEELEAAQSYLQVNGSKTMTEIATDFGYGVERQVRTYLYRVVNNTKDKVGTCGPLSAGLNSTLIATCDKILLPWNGFWFSLMWCLLLFIPTIILSVKLATLYQKYEPYPGPLVEAEYLYDAYADRDNIPLNSNVSDKRSKQKNKKKHKRYERGSYGPDAGNEHGIPREMPSGSHYQDARYADMAPKHWDEFPAGGPPQYQRAPTEYERPPPYYYPGTEQQ</sequence>
<name>A0AAN7PQ52_9COLE</name>
<dbReference type="EMBL" id="JARPUR010000006">
    <property type="protein sequence ID" value="KAK4873724.1"/>
    <property type="molecule type" value="Genomic_DNA"/>
</dbReference>
<dbReference type="GO" id="GO:0016020">
    <property type="term" value="C:membrane"/>
    <property type="evidence" value="ECO:0007669"/>
    <property type="project" value="UniProtKB-SubCell"/>
</dbReference>
<evidence type="ECO:0000256" key="6">
    <source>
        <dbReference type="ARBA" id="ARBA00023180"/>
    </source>
</evidence>
<evidence type="ECO:0000256" key="1">
    <source>
        <dbReference type="ARBA" id="ARBA00004141"/>
    </source>
</evidence>
<dbReference type="InterPro" id="IPR008795">
    <property type="entry name" value="Prominin"/>
</dbReference>
<dbReference type="Proteomes" id="UP001353858">
    <property type="component" value="Unassembled WGS sequence"/>
</dbReference>
<keyword evidence="4 8" id="KW-1133">Transmembrane helix</keyword>
<gene>
    <name evidence="9" type="ORF">RN001_013084</name>
</gene>
<comment type="caution">
    <text evidence="9">The sequence shown here is derived from an EMBL/GenBank/DDBJ whole genome shotgun (WGS) entry which is preliminary data.</text>
</comment>
<evidence type="ECO:0000313" key="10">
    <source>
        <dbReference type="Proteomes" id="UP001353858"/>
    </source>
</evidence>
<keyword evidence="6" id="KW-0325">Glycoprotein</keyword>
<accession>A0AAN7PQ52</accession>
<evidence type="ECO:0008006" key="11">
    <source>
        <dbReference type="Google" id="ProtNLM"/>
    </source>
</evidence>
<dbReference type="AlphaFoldDB" id="A0AAN7PQ52"/>
<comment type="subcellular location">
    <subcellularLocation>
        <location evidence="1">Membrane</location>
        <topology evidence="1">Multi-pass membrane protein</topology>
    </subcellularLocation>
</comment>
<feature type="transmembrane region" description="Helical" evidence="8">
    <location>
        <begin position="505"/>
        <end position="530"/>
    </location>
</feature>
<feature type="compositionally biased region" description="Basic and acidic residues" evidence="7">
    <location>
        <begin position="918"/>
        <end position="932"/>
    </location>
</feature>
<evidence type="ECO:0000256" key="8">
    <source>
        <dbReference type="SAM" id="Phobius"/>
    </source>
</evidence>
<evidence type="ECO:0000313" key="9">
    <source>
        <dbReference type="EMBL" id="KAK4873724.1"/>
    </source>
</evidence>
<evidence type="ECO:0000256" key="2">
    <source>
        <dbReference type="ARBA" id="ARBA00006058"/>
    </source>
</evidence>
<evidence type="ECO:0000256" key="3">
    <source>
        <dbReference type="ARBA" id="ARBA00022692"/>
    </source>
</evidence>
<comment type="similarity">
    <text evidence="2">Belongs to the prominin family.</text>
</comment>
<feature type="transmembrane region" description="Helical" evidence="8">
    <location>
        <begin position="819"/>
        <end position="838"/>
    </location>
</feature>
<dbReference type="PROSITE" id="PS51257">
    <property type="entry name" value="PROKAR_LIPOPROTEIN"/>
    <property type="match status" value="1"/>
</dbReference>
<proteinExistence type="inferred from homology"/>
<feature type="region of interest" description="Disordered" evidence="7">
    <location>
        <begin position="872"/>
        <end position="962"/>
    </location>
</feature>
<evidence type="ECO:0000256" key="4">
    <source>
        <dbReference type="ARBA" id="ARBA00022989"/>
    </source>
</evidence>
<dbReference type="Pfam" id="PF05478">
    <property type="entry name" value="Prominin"/>
    <property type="match status" value="1"/>
</dbReference>
<dbReference type="PANTHER" id="PTHR22730:SF1">
    <property type="entry name" value="PROMININ-LIKE PROTEIN"/>
    <property type="match status" value="1"/>
</dbReference>
<protein>
    <recommendedName>
        <fullName evidence="11">Prominin-like protein</fullName>
    </recommendedName>
</protein>
<keyword evidence="5 8" id="KW-0472">Membrane</keyword>
<reference evidence="10" key="1">
    <citation type="submission" date="2023-01" db="EMBL/GenBank/DDBJ databases">
        <title>Key to firefly adult light organ development and bioluminescence: homeobox transcription factors regulate luciferase expression and transportation to peroxisome.</title>
        <authorList>
            <person name="Fu X."/>
        </authorList>
    </citation>
    <scope>NUCLEOTIDE SEQUENCE [LARGE SCALE GENOMIC DNA]</scope>
</reference>